<protein>
    <submittedName>
        <fullName evidence="2">Uncharacterized protein</fullName>
    </submittedName>
</protein>
<keyword evidence="3" id="KW-1185">Reference proteome</keyword>
<accession>A0A813D866</accession>
<reference evidence="2" key="1">
    <citation type="submission" date="2021-02" db="EMBL/GenBank/DDBJ databases">
        <authorList>
            <person name="Dougan E. K."/>
            <person name="Rhodes N."/>
            <person name="Thang M."/>
            <person name="Chan C."/>
        </authorList>
    </citation>
    <scope>NUCLEOTIDE SEQUENCE</scope>
</reference>
<dbReference type="AlphaFoldDB" id="A0A813D866"/>
<evidence type="ECO:0000256" key="1">
    <source>
        <dbReference type="SAM" id="MobiDB-lite"/>
    </source>
</evidence>
<organism evidence="2 3">
    <name type="scientific">Polarella glacialis</name>
    <name type="common">Dinoflagellate</name>
    <dbReference type="NCBI Taxonomy" id="89957"/>
    <lineage>
        <taxon>Eukaryota</taxon>
        <taxon>Sar</taxon>
        <taxon>Alveolata</taxon>
        <taxon>Dinophyceae</taxon>
        <taxon>Suessiales</taxon>
        <taxon>Suessiaceae</taxon>
        <taxon>Polarella</taxon>
    </lineage>
</organism>
<gene>
    <name evidence="2" type="ORF">PGLA1383_LOCUS770</name>
</gene>
<sequence>MMSRYVRLTFAPSAPLATLTLRNFHPAFLSSVGMSAVVYYIQEADGTLTQHYGSPPTHLMPINTGLPTASSMVATPGMISYPGYPATAPAATAAAPATKDSKAKKSSKKKKGGCC</sequence>
<dbReference type="EMBL" id="CAJNNV010000188">
    <property type="protein sequence ID" value="CAE8581759.1"/>
    <property type="molecule type" value="Genomic_DNA"/>
</dbReference>
<dbReference type="Proteomes" id="UP000654075">
    <property type="component" value="Unassembled WGS sequence"/>
</dbReference>
<evidence type="ECO:0000313" key="3">
    <source>
        <dbReference type="Proteomes" id="UP000654075"/>
    </source>
</evidence>
<name>A0A813D866_POLGL</name>
<proteinExistence type="predicted"/>
<feature type="compositionally biased region" description="Basic residues" evidence="1">
    <location>
        <begin position="102"/>
        <end position="115"/>
    </location>
</feature>
<evidence type="ECO:0000313" key="2">
    <source>
        <dbReference type="EMBL" id="CAE8581759.1"/>
    </source>
</evidence>
<feature type="region of interest" description="Disordered" evidence="1">
    <location>
        <begin position="91"/>
        <end position="115"/>
    </location>
</feature>
<comment type="caution">
    <text evidence="2">The sequence shown here is derived from an EMBL/GenBank/DDBJ whole genome shotgun (WGS) entry which is preliminary data.</text>
</comment>